<evidence type="ECO:0000313" key="3">
    <source>
        <dbReference type="Proteomes" id="UP000193827"/>
    </source>
</evidence>
<sequence length="74" mass="8394">MAIFAFILGTLCGLGAALVGMLFFDLGLWWAVLLFYITTYAVGFFPLLRSPAYPARRFSRQHLGRHRLKRAQTS</sequence>
<gene>
    <name evidence="2" type="ORF">PEL8287_03052</name>
</gene>
<accession>A0A1Y5T668</accession>
<proteinExistence type="predicted"/>
<name>A0A1Y5T668_9RHOB</name>
<keyword evidence="1" id="KW-0472">Membrane</keyword>
<evidence type="ECO:0000313" key="2">
    <source>
        <dbReference type="EMBL" id="SLN56676.1"/>
    </source>
</evidence>
<keyword evidence="1" id="KW-1133">Transmembrane helix</keyword>
<evidence type="ECO:0000256" key="1">
    <source>
        <dbReference type="SAM" id="Phobius"/>
    </source>
</evidence>
<keyword evidence="1" id="KW-0812">Transmembrane</keyword>
<feature type="transmembrane region" description="Helical" evidence="1">
    <location>
        <begin position="27"/>
        <end position="48"/>
    </location>
</feature>
<dbReference type="RefSeq" id="WP_139837825.1">
    <property type="nucleotide sequence ID" value="NZ_FWFL01000008.1"/>
</dbReference>
<dbReference type="AlphaFoldDB" id="A0A1Y5T668"/>
<dbReference type="Proteomes" id="UP000193827">
    <property type="component" value="Unassembled WGS sequence"/>
</dbReference>
<reference evidence="2 3" key="1">
    <citation type="submission" date="2017-03" db="EMBL/GenBank/DDBJ databases">
        <authorList>
            <person name="Afonso C.L."/>
            <person name="Miller P.J."/>
            <person name="Scott M.A."/>
            <person name="Spackman E."/>
            <person name="Goraichik I."/>
            <person name="Dimitrov K.M."/>
            <person name="Suarez D.L."/>
            <person name="Swayne D.E."/>
        </authorList>
    </citation>
    <scope>NUCLEOTIDE SEQUENCE [LARGE SCALE GENOMIC DNA]</scope>
    <source>
        <strain evidence="2 3">CECT 8287</strain>
    </source>
</reference>
<dbReference type="EMBL" id="FWFL01000008">
    <property type="protein sequence ID" value="SLN56676.1"/>
    <property type="molecule type" value="Genomic_DNA"/>
</dbReference>
<protein>
    <submittedName>
        <fullName evidence="2">Uncharacterized protein</fullName>
    </submittedName>
</protein>
<organism evidence="2 3">
    <name type="scientific">Roseovarius litorisediminis</name>
    <dbReference type="NCBI Taxonomy" id="1312363"/>
    <lineage>
        <taxon>Bacteria</taxon>
        <taxon>Pseudomonadati</taxon>
        <taxon>Pseudomonadota</taxon>
        <taxon>Alphaproteobacteria</taxon>
        <taxon>Rhodobacterales</taxon>
        <taxon>Roseobacteraceae</taxon>
        <taxon>Roseovarius</taxon>
    </lineage>
</organism>
<keyword evidence="3" id="KW-1185">Reference proteome</keyword>